<feature type="domain" description="BTB" evidence="2">
    <location>
        <begin position="310"/>
        <end position="385"/>
    </location>
</feature>
<evidence type="ECO:0000256" key="1">
    <source>
        <dbReference type="SAM" id="MobiDB-lite"/>
    </source>
</evidence>
<dbReference type="Gene3D" id="2.60.210.10">
    <property type="entry name" value="Apoptosis, Tumor Necrosis Factor Receptor Associated Protein 2, Chain A"/>
    <property type="match status" value="1"/>
</dbReference>
<dbReference type="InterPro" id="IPR002083">
    <property type="entry name" value="MATH/TRAF_dom"/>
</dbReference>
<dbReference type="SUPFAM" id="SSF49599">
    <property type="entry name" value="TRAF domain-like"/>
    <property type="match status" value="1"/>
</dbReference>
<dbReference type="InterPro" id="IPR000210">
    <property type="entry name" value="BTB/POZ_dom"/>
</dbReference>
<evidence type="ECO:0000313" key="4">
    <source>
        <dbReference type="Proteomes" id="UP000192578"/>
    </source>
</evidence>
<gene>
    <name evidence="3" type="ORF">BV898_10699</name>
</gene>
<protein>
    <recommendedName>
        <fullName evidence="2">BTB domain-containing protein</fullName>
    </recommendedName>
</protein>
<dbReference type="GO" id="GO:0016567">
    <property type="term" value="P:protein ubiquitination"/>
    <property type="evidence" value="ECO:0007669"/>
    <property type="project" value="InterPro"/>
</dbReference>
<dbReference type="EMBL" id="MTYJ01000094">
    <property type="protein sequence ID" value="OQV15067.1"/>
    <property type="molecule type" value="Genomic_DNA"/>
</dbReference>
<dbReference type="SUPFAM" id="SSF54695">
    <property type="entry name" value="POZ domain"/>
    <property type="match status" value="1"/>
</dbReference>
<dbReference type="PANTHER" id="PTHR26379">
    <property type="entry name" value="BTB/POZ AND MATH DOMAIN-CONTAINING PROTEIN 1"/>
    <property type="match status" value="1"/>
</dbReference>
<proteinExistence type="predicted"/>
<dbReference type="SMART" id="SM00225">
    <property type="entry name" value="BTB"/>
    <property type="match status" value="1"/>
</dbReference>
<keyword evidence="4" id="KW-1185">Reference proteome</keyword>
<dbReference type="OrthoDB" id="6359816at2759"/>
<dbReference type="InterPro" id="IPR011333">
    <property type="entry name" value="SKP1/BTB/POZ_sf"/>
</dbReference>
<feature type="compositionally biased region" description="Basic and acidic residues" evidence="1">
    <location>
        <begin position="20"/>
        <end position="29"/>
    </location>
</feature>
<dbReference type="PANTHER" id="PTHR26379:SF187">
    <property type="entry name" value="OS07G0655300 PROTEIN"/>
    <property type="match status" value="1"/>
</dbReference>
<dbReference type="PROSITE" id="PS50097">
    <property type="entry name" value="BTB"/>
    <property type="match status" value="1"/>
</dbReference>
<dbReference type="CDD" id="cd00121">
    <property type="entry name" value="MATH"/>
    <property type="match status" value="1"/>
</dbReference>
<dbReference type="AlphaFoldDB" id="A0A1W0WIT6"/>
<dbReference type="InterPro" id="IPR008974">
    <property type="entry name" value="TRAF-like"/>
</dbReference>
<dbReference type="Proteomes" id="UP000192578">
    <property type="component" value="Unassembled WGS sequence"/>
</dbReference>
<evidence type="ECO:0000259" key="2">
    <source>
        <dbReference type="PROSITE" id="PS50097"/>
    </source>
</evidence>
<sequence>MMQQQHNENKLPGLRNGGEALRRAPDRQRTVSSGDRFGADCGFGGPVQQNSQGRPNRPTDSTDASLLIISDFKTKEIKVTHQWKIPDFAGVAQACIGNWSKLDPQESSFYHFGAPVEVFVNFDTQLNEQQQENGGAVVFVGERFATSKMSEIADCTWQVAVYPACPLMKANMSRGYNPFEIAEFGEYIAVYLHMKSSSQAAVHKPAFLGTLDLKVNVSLLNGKGDVLVTQSSDLFTQNVINRRIGFDKFIKREEVLCAGSPYITDGALSFRVEVDVFYRGSEVAVSLSNPPPAWLTPSQLQMLRTSGLDYDVIVVGSDGLFNCHQAFLSERCGMFEEFFRSPELKAILATSSTAHPQRISIAGVDPVLVSELVRFAYTDEITPKPHLAEKLLVIAHKHKTLGLKDLCEDILISGLDALNAAELHQLANECEADKLKYQTLQLLCCLNAEDGKPGFPIVPAVIALNPEATVLYATGNAPSADEP</sequence>
<comment type="caution">
    <text evidence="3">The sequence shown here is derived from an EMBL/GenBank/DDBJ whole genome shotgun (WGS) entry which is preliminary data.</text>
</comment>
<accession>A0A1W0WIT6</accession>
<dbReference type="Pfam" id="PF00651">
    <property type="entry name" value="BTB"/>
    <property type="match status" value="1"/>
</dbReference>
<evidence type="ECO:0000313" key="3">
    <source>
        <dbReference type="EMBL" id="OQV15067.1"/>
    </source>
</evidence>
<feature type="compositionally biased region" description="Polar residues" evidence="1">
    <location>
        <begin position="47"/>
        <end position="62"/>
    </location>
</feature>
<name>A0A1W0WIT6_HYPEX</name>
<dbReference type="InterPro" id="IPR045005">
    <property type="entry name" value="BPM1-6"/>
</dbReference>
<dbReference type="CDD" id="cd18186">
    <property type="entry name" value="BTB_POZ_ZBTB_KLHL-like"/>
    <property type="match status" value="1"/>
</dbReference>
<organism evidence="3 4">
    <name type="scientific">Hypsibius exemplaris</name>
    <name type="common">Freshwater tardigrade</name>
    <dbReference type="NCBI Taxonomy" id="2072580"/>
    <lineage>
        <taxon>Eukaryota</taxon>
        <taxon>Metazoa</taxon>
        <taxon>Ecdysozoa</taxon>
        <taxon>Tardigrada</taxon>
        <taxon>Eutardigrada</taxon>
        <taxon>Parachela</taxon>
        <taxon>Hypsibioidea</taxon>
        <taxon>Hypsibiidae</taxon>
        <taxon>Hypsibius</taxon>
    </lineage>
</organism>
<feature type="region of interest" description="Disordered" evidence="1">
    <location>
        <begin position="1"/>
        <end position="62"/>
    </location>
</feature>
<reference evidence="4" key="1">
    <citation type="submission" date="2017-01" db="EMBL/GenBank/DDBJ databases">
        <title>Comparative genomics of anhydrobiosis in the tardigrade Hypsibius dujardini.</title>
        <authorList>
            <person name="Yoshida Y."/>
            <person name="Koutsovoulos G."/>
            <person name="Laetsch D."/>
            <person name="Stevens L."/>
            <person name="Kumar S."/>
            <person name="Horikawa D."/>
            <person name="Ishino K."/>
            <person name="Komine S."/>
            <person name="Tomita M."/>
            <person name="Blaxter M."/>
            <person name="Arakawa K."/>
        </authorList>
    </citation>
    <scope>NUCLEOTIDE SEQUENCE [LARGE SCALE GENOMIC DNA]</scope>
    <source>
        <strain evidence="4">Z151</strain>
    </source>
</reference>
<dbReference type="Gene3D" id="3.30.710.10">
    <property type="entry name" value="Potassium Channel Kv1.1, Chain A"/>
    <property type="match status" value="1"/>
</dbReference>